<keyword evidence="3" id="KW-0268">Exocytosis</keyword>
<sequence>MFRLVYNIKKKEEAPEAETQKEPDNPLMRKKKTPEELAKEAEEADQDELTKLKNTLETQVNEWKSQIESKCVIQ</sequence>
<keyword evidence="4" id="KW-0532">Neurotransmitter transport</keyword>
<dbReference type="AlphaFoldDB" id="A0A162DC52"/>
<evidence type="ECO:0000256" key="5">
    <source>
        <dbReference type="SAM" id="MobiDB-lite"/>
    </source>
</evidence>
<dbReference type="STRING" id="35525.A0A162DC52"/>
<dbReference type="OrthoDB" id="6229630at2759"/>
<keyword evidence="2" id="KW-0813">Transport</keyword>
<dbReference type="Proteomes" id="UP000076858">
    <property type="component" value="Unassembled WGS sequence"/>
</dbReference>
<gene>
    <name evidence="6" type="ORF">APZ42_025904</name>
</gene>
<proteinExistence type="inferred from homology"/>
<evidence type="ECO:0000256" key="4">
    <source>
        <dbReference type="ARBA" id="ARBA00022775"/>
    </source>
</evidence>
<evidence type="ECO:0000256" key="1">
    <source>
        <dbReference type="ARBA" id="ARBA00005396"/>
    </source>
</evidence>
<dbReference type="InterPro" id="IPR008849">
    <property type="entry name" value="Synaphin"/>
</dbReference>
<accession>A0A162DC52</accession>
<dbReference type="GO" id="GO:0006887">
    <property type="term" value="P:exocytosis"/>
    <property type="evidence" value="ECO:0007669"/>
    <property type="project" value="UniProtKB-KW"/>
</dbReference>
<dbReference type="EMBL" id="LRGB01001981">
    <property type="protein sequence ID" value="KZS09784.1"/>
    <property type="molecule type" value="Genomic_DNA"/>
</dbReference>
<dbReference type="GO" id="GO:0019905">
    <property type="term" value="F:syntaxin binding"/>
    <property type="evidence" value="ECO:0007669"/>
    <property type="project" value="InterPro"/>
</dbReference>
<dbReference type="Pfam" id="PF05835">
    <property type="entry name" value="Synaphin"/>
    <property type="match status" value="1"/>
</dbReference>
<comment type="caution">
    <text evidence="6">The sequence shown here is derived from an EMBL/GenBank/DDBJ whole genome shotgun (WGS) entry which is preliminary data.</text>
</comment>
<feature type="compositionally biased region" description="Basic and acidic residues" evidence="5">
    <location>
        <begin position="12"/>
        <end position="24"/>
    </location>
</feature>
<comment type="similarity">
    <text evidence="1">Belongs to the complexin/synaphin family.</text>
</comment>
<organism evidence="6 7">
    <name type="scientific">Daphnia magna</name>
    <dbReference type="NCBI Taxonomy" id="35525"/>
    <lineage>
        <taxon>Eukaryota</taxon>
        <taxon>Metazoa</taxon>
        <taxon>Ecdysozoa</taxon>
        <taxon>Arthropoda</taxon>
        <taxon>Crustacea</taxon>
        <taxon>Branchiopoda</taxon>
        <taxon>Diplostraca</taxon>
        <taxon>Cladocera</taxon>
        <taxon>Anomopoda</taxon>
        <taxon>Daphniidae</taxon>
        <taxon>Daphnia</taxon>
    </lineage>
</organism>
<name>A0A162DC52_9CRUS</name>
<protein>
    <submittedName>
        <fullName evidence="6">Complexin</fullName>
    </submittedName>
</protein>
<evidence type="ECO:0000256" key="3">
    <source>
        <dbReference type="ARBA" id="ARBA00022483"/>
    </source>
</evidence>
<keyword evidence="7" id="KW-1185">Reference proteome</keyword>
<evidence type="ECO:0000256" key="2">
    <source>
        <dbReference type="ARBA" id="ARBA00022448"/>
    </source>
</evidence>
<evidence type="ECO:0000313" key="7">
    <source>
        <dbReference type="Proteomes" id="UP000076858"/>
    </source>
</evidence>
<evidence type="ECO:0000313" key="6">
    <source>
        <dbReference type="EMBL" id="KZS09784.1"/>
    </source>
</evidence>
<reference evidence="6 7" key="1">
    <citation type="submission" date="2016-03" db="EMBL/GenBank/DDBJ databases">
        <title>EvidentialGene: Evidence-directed Construction of Genes on Genomes.</title>
        <authorList>
            <person name="Gilbert D.G."/>
            <person name="Choi J.-H."/>
            <person name="Mockaitis K."/>
            <person name="Colbourne J."/>
            <person name="Pfrender M."/>
        </authorList>
    </citation>
    <scope>NUCLEOTIDE SEQUENCE [LARGE SCALE GENOMIC DNA]</scope>
    <source>
        <strain evidence="6 7">Xinb3</strain>
        <tissue evidence="6">Complete organism</tissue>
    </source>
</reference>
<dbReference type="GO" id="GO:0006836">
    <property type="term" value="P:neurotransmitter transport"/>
    <property type="evidence" value="ECO:0007669"/>
    <property type="project" value="UniProtKB-KW"/>
</dbReference>
<feature type="region of interest" description="Disordered" evidence="5">
    <location>
        <begin position="12"/>
        <end position="50"/>
    </location>
</feature>